<organism evidence="1 2">
    <name type="scientific">Aliivibrio fischeri</name>
    <name type="common">Vibrio fischeri</name>
    <dbReference type="NCBI Taxonomy" id="668"/>
    <lineage>
        <taxon>Bacteria</taxon>
        <taxon>Pseudomonadati</taxon>
        <taxon>Pseudomonadota</taxon>
        <taxon>Gammaproteobacteria</taxon>
        <taxon>Vibrionales</taxon>
        <taxon>Vibrionaceae</taxon>
        <taxon>Aliivibrio</taxon>
    </lineage>
</organism>
<dbReference type="Pfam" id="PF05125">
    <property type="entry name" value="Phage_cap_P2"/>
    <property type="match status" value="1"/>
</dbReference>
<accession>A0A510UIQ8</accession>
<comment type="caution">
    <text evidence="1">The sequence shown here is derived from an EMBL/GenBank/DDBJ whole genome shotgun (WGS) entry which is preliminary data.</text>
</comment>
<dbReference type="Proteomes" id="UP000321787">
    <property type="component" value="Unassembled WGS sequence"/>
</dbReference>
<dbReference type="InterPro" id="IPR006441">
    <property type="entry name" value="Phage_P2_GpN"/>
</dbReference>
<reference evidence="1 2" key="1">
    <citation type="submission" date="2019-07" db="EMBL/GenBank/DDBJ databases">
        <title>Whole genome shotgun sequence of Aliivibrio fischeri NBRC 101058.</title>
        <authorList>
            <person name="Hosoyama A."/>
            <person name="Uohara A."/>
            <person name="Ohji S."/>
            <person name="Ichikawa N."/>
        </authorList>
    </citation>
    <scope>NUCLEOTIDE SEQUENCE [LARGE SCALE GENOMIC DNA]</scope>
    <source>
        <strain evidence="1 2">NBRC 101058</strain>
    </source>
</reference>
<sequence>MSNIYCDSATEKRVSKLLQRTKANYKLAKDGIYFSVEAPKETLLKKAIMQSNDFLNKVNMFDVLQISGQAVTVGSDQLSTGRDKTRFAGTTPDIDGYEYKLSVTDTVIYITWARLSEWANAGSQKEFEKKLMEYITAQIGNDMLRVAMNGTHAAKITDPIKYPNGEDINEGWHARIKRVAPEQVVGSDIDGSGSEIYFDPEGTKDADGNPLYDYKTLDAMASDLINNIINPAFRNALDLVVIVGQDLIAAAQYRLFTEADKPTEHNAAQKLDKSIAGRTAYVVPYIPGKRMTVTSLKNLSIYTQKGTKRRKTKDNDDLGRLESFYWRYEGYMVEEPSKYASFDEDSVIIGSKTPANIAKEPRITTGITDKTVASGADVTFTVVAENTTDYHWLLDGVPFDLTKTGTSTLSTEGISVGEHKITVECVGEGSKESSATLIITAAA</sequence>
<evidence type="ECO:0000313" key="1">
    <source>
        <dbReference type="EMBL" id="GEK13230.1"/>
    </source>
</evidence>
<dbReference type="EMBL" id="BJTZ01000005">
    <property type="protein sequence ID" value="GEK13230.1"/>
    <property type="molecule type" value="Genomic_DNA"/>
</dbReference>
<name>A0A510UIQ8_ALIFS</name>
<dbReference type="AlphaFoldDB" id="A0A510UIQ8"/>
<gene>
    <name evidence="1" type="ORF">AFI02nite_12660</name>
</gene>
<evidence type="ECO:0008006" key="3">
    <source>
        <dbReference type="Google" id="ProtNLM"/>
    </source>
</evidence>
<dbReference type="NCBIfam" id="TIGR01551">
    <property type="entry name" value="major_capsid_P2"/>
    <property type="match status" value="1"/>
</dbReference>
<protein>
    <recommendedName>
        <fullName evidence="3">Phage major capsid protein, P2 family</fullName>
    </recommendedName>
</protein>
<evidence type="ECO:0000313" key="2">
    <source>
        <dbReference type="Proteomes" id="UP000321787"/>
    </source>
</evidence>
<proteinExistence type="predicted"/>
<dbReference type="RefSeq" id="WP_146862902.1">
    <property type="nucleotide sequence ID" value="NZ_BJTZ01000005.1"/>
</dbReference>